<dbReference type="Proteomes" id="UP000003895">
    <property type="component" value="Unassembled WGS sequence"/>
</dbReference>
<feature type="compositionally biased region" description="Basic and acidic residues" evidence="1">
    <location>
        <begin position="14"/>
        <end position="27"/>
    </location>
</feature>
<name>J0LYG1_HELPX</name>
<protein>
    <submittedName>
        <fullName evidence="2">Type II restriction enzyme NlaIII</fullName>
        <ecNumber evidence="2">3.1.21.4</ecNumber>
    </submittedName>
</protein>
<dbReference type="EC" id="3.1.21.4" evidence="2"/>
<organism evidence="2 3">
    <name type="scientific">Helicobacter pylori Hp H-45</name>
    <dbReference type="NCBI Taxonomy" id="992050"/>
    <lineage>
        <taxon>Bacteria</taxon>
        <taxon>Pseudomonadati</taxon>
        <taxon>Campylobacterota</taxon>
        <taxon>Epsilonproteobacteria</taxon>
        <taxon>Campylobacterales</taxon>
        <taxon>Helicobacteraceae</taxon>
        <taxon>Helicobacter</taxon>
    </lineage>
</organism>
<sequence length="136" mass="15605">MCGTRGNSENTQIEVDHKDGRKDDPRVSDSNAQTFDDFQALCKACNDKKRQVCKECKETDHRFKATKIPGNRYLFMRGRLNMMAVWVAINMTPYNTGKLVMIGYTMKGIKKAMVMGIKLDTIKKLLYSGCNELHRF</sequence>
<keyword evidence="2" id="KW-0378">Hydrolase</keyword>
<dbReference type="InterPro" id="IPR007979">
    <property type="entry name" value="NlaIII/ICEA1"/>
</dbReference>
<dbReference type="PATRIC" id="fig|992050.3.peg.1113"/>
<feature type="compositionally biased region" description="Polar residues" evidence="1">
    <location>
        <begin position="1"/>
        <end position="13"/>
    </location>
</feature>
<dbReference type="CDD" id="cd00085">
    <property type="entry name" value="HNHc"/>
    <property type="match status" value="1"/>
</dbReference>
<gene>
    <name evidence="2" type="primary">iceA</name>
    <name evidence="2" type="ORF">HPHPH45_1140</name>
</gene>
<dbReference type="EMBL" id="AKOQ01000012">
    <property type="protein sequence ID" value="EJB67277.1"/>
    <property type="molecule type" value="Genomic_DNA"/>
</dbReference>
<proteinExistence type="predicted"/>
<feature type="region of interest" description="Disordered" evidence="1">
    <location>
        <begin position="1"/>
        <end position="29"/>
    </location>
</feature>
<accession>J0LYG1</accession>
<comment type="caution">
    <text evidence="2">The sequence shown here is derived from an EMBL/GenBank/DDBJ whole genome shotgun (WGS) entry which is preliminary data.</text>
</comment>
<reference evidence="2 3" key="1">
    <citation type="journal article" date="2013" name="Pathog. Dis.">
        <title>Genome sequences of 65 Helicobacter pylori strains isolated from asymptomatic individuals and patients with gastric cancer, peptic ulcer disease, or gastritis.</title>
        <authorList>
            <person name="Blanchard T.G."/>
            <person name="Czinn S.J."/>
            <person name="Correa P."/>
            <person name="Nakazawa T."/>
            <person name="Keelan M."/>
            <person name="Morningstar L."/>
            <person name="Santana-Cruz I."/>
            <person name="Maroo A."/>
            <person name="McCracken C."/>
            <person name="Shefchek K."/>
            <person name="Daugherty S."/>
            <person name="Song Y."/>
            <person name="Fraser C.M."/>
            <person name="Fricke W.F."/>
        </authorList>
    </citation>
    <scope>NUCLEOTIDE SEQUENCE [LARGE SCALE GENOMIC DNA]</scope>
    <source>
        <strain evidence="2 3">Hp H-45</strain>
    </source>
</reference>
<dbReference type="AlphaFoldDB" id="J0LYG1"/>
<evidence type="ECO:0000313" key="2">
    <source>
        <dbReference type="EMBL" id="EJB67277.1"/>
    </source>
</evidence>
<evidence type="ECO:0000256" key="1">
    <source>
        <dbReference type="SAM" id="MobiDB-lite"/>
    </source>
</evidence>
<dbReference type="GO" id="GO:0009036">
    <property type="term" value="F:type II site-specific deoxyribonuclease activity"/>
    <property type="evidence" value="ECO:0007669"/>
    <property type="project" value="UniProtKB-EC"/>
</dbReference>
<dbReference type="InterPro" id="IPR003615">
    <property type="entry name" value="HNH_nuc"/>
</dbReference>
<evidence type="ECO:0000313" key="3">
    <source>
        <dbReference type="Proteomes" id="UP000003895"/>
    </source>
</evidence>
<dbReference type="Pfam" id="PF05315">
    <property type="entry name" value="ICEA"/>
    <property type="match status" value="1"/>
</dbReference>